<feature type="compositionally biased region" description="Polar residues" evidence="1">
    <location>
        <begin position="52"/>
        <end position="63"/>
    </location>
</feature>
<evidence type="ECO:0000256" key="1">
    <source>
        <dbReference type="SAM" id="MobiDB-lite"/>
    </source>
</evidence>
<dbReference type="AlphaFoldDB" id="A0A9P5XA21"/>
<proteinExistence type="predicted"/>
<accession>A0A9P5XA21</accession>
<feature type="region of interest" description="Disordered" evidence="1">
    <location>
        <begin position="245"/>
        <end position="268"/>
    </location>
</feature>
<organism evidence="2 3">
    <name type="scientific">Macrolepiota fuliginosa MF-IS2</name>
    <dbReference type="NCBI Taxonomy" id="1400762"/>
    <lineage>
        <taxon>Eukaryota</taxon>
        <taxon>Fungi</taxon>
        <taxon>Dikarya</taxon>
        <taxon>Basidiomycota</taxon>
        <taxon>Agaricomycotina</taxon>
        <taxon>Agaricomycetes</taxon>
        <taxon>Agaricomycetidae</taxon>
        <taxon>Agaricales</taxon>
        <taxon>Agaricineae</taxon>
        <taxon>Agaricaceae</taxon>
        <taxon>Macrolepiota</taxon>
    </lineage>
</organism>
<reference evidence="2" key="1">
    <citation type="submission" date="2020-11" db="EMBL/GenBank/DDBJ databases">
        <authorList>
            <consortium name="DOE Joint Genome Institute"/>
            <person name="Ahrendt S."/>
            <person name="Riley R."/>
            <person name="Andreopoulos W."/>
            <person name="Labutti K."/>
            <person name="Pangilinan J."/>
            <person name="Ruiz-Duenas F.J."/>
            <person name="Barrasa J.M."/>
            <person name="Sanchez-Garcia M."/>
            <person name="Camarero S."/>
            <person name="Miyauchi S."/>
            <person name="Serrano A."/>
            <person name="Linde D."/>
            <person name="Babiker R."/>
            <person name="Drula E."/>
            <person name="Ayuso-Fernandez I."/>
            <person name="Pacheco R."/>
            <person name="Padilla G."/>
            <person name="Ferreira P."/>
            <person name="Barriuso J."/>
            <person name="Kellner H."/>
            <person name="Castanera R."/>
            <person name="Alfaro M."/>
            <person name="Ramirez L."/>
            <person name="Pisabarro A.G."/>
            <person name="Kuo A."/>
            <person name="Tritt A."/>
            <person name="Lipzen A."/>
            <person name="He G."/>
            <person name="Yan M."/>
            <person name="Ng V."/>
            <person name="Cullen D."/>
            <person name="Martin F."/>
            <person name="Rosso M.-N."/>
            <person name="Henrissat B."/>
            <person name="Hibbett D."/>
            <person name="Martinez A.T."/>
            <person name="Grigoriev I.V."/>
        </authorList>
    </citation>
    <scope>NUCLEOTIDE SEQUENCE</scope>
    <source>
        <strain evidence="2">MF-IS2</strain>
    </source>
</reference>
<protein>
    <submittedName>
        <fullName evidence="2">Uncharacterized protein</fullName>
    </submittedName>
</protein>
<dbReference type="EMBL" id="MU151193">
    <property type="protein sequence ID" value="KAF9447603.1"/>
    <property type="molecule type" value="Genomic_DNA"/>
</dbReference>
<evidence type="ECO:0000313" key="3">
    <source>
        <dbReference type="Proteomes" id="UP000807342"/>
    </source>
</evidence>
<feature type="region of interest" description="Disordered" evidence="1">
    <location>
        <begin position="1"/>
        <end position="64"/>
    </location>
</feature>
<feature type="compositionally biased region" description="Basic and acidic residues" evidence="1">
    <location>
        <begin position="253"/>
        <end position="262"/>
    </location>
</feature>
<dbReference type="OrthoDB" id="10637423at2759"/>
<comment type="caution">
    <text evidence="2">The sequence shown here is derived from an EMBL/GenBank/DDBJ whole genome shotgun (WGS) entry which is preliminary data.</text>
</comment>
<keyword evidence="3" id="KW-1185">Reference proteome</keyword>
<evidence type="ECO:0000313" key="2">
    <source>
        <dbReference type="EMBL" id="KAF9447603.1"/>
    </source>
</evidence>
<feature type="compositionally biased region" description="Basic and acidic residues" evidence="1">
    <location>
        <begin position="18"/>
        <end position="27"/>
    </location>
</feature>
<sequence length="368" mass="40325">MPTNNANASSSLPLNSSHETRSRDKCFESTATETTRHPAGRARHNLKDYMPPQSSSDYPTNPTTERRYGTEMGTGFYGLSNHHAGKTGYTIKETDFKLTGPDSGKGIHARQWSDRGWEDSIPVGPVTYIRSTDNTVEPTHVRTFESDTERYTPRGVGGRGKQNHEKELGRGAESVLVGEELCGPQIVEERRRGSQLQHDRQQALLSEQQRVESGKIDTTRGSVHGLYGHGRHRDAAIVGRDTDATDFGSHTSGRVDAHRDRLSTTGSEQDRMVGTAEGRERFAKEQDARISSVRATQRAADHHAGVTDFATSGTDVRITEPKQEMPVKGKPSMMDKAIGKTEIAIGKATGNANMTAKGEAKEIGLSRN</sequence>
<feature type="compositionally biased region" description="Low complexity" evidence="1">
    <location>
        <begin position="1"/>
        <end position="17"/>
    </location>
</feature>
<name>A0A9P5XA21_9AGAR</name>
<dbReference type="Proteomes" id="UP000807342">
    <property type="component" value="Unassembled WGS sequence"/>
</dbReference>
<gene>
    <name evidence="2" type="ORF">P691DRAFT_760656</name>
</gene>